<comment type="caution">
    <text evidence="2">The sequence shown here is derived from an EMBL/GenBank/DDBJ whole genome shotgun (WGS) entry which is preliminary data.</text>
</comment>
<gene>
    <name evidence="2" type="ORF">DEA37_0006988</name>
</gene>
<reference evidence="2 3" key="1">
    <citation type="journal article" date="2019" name="Gigascience">
        <title>Whole-genome sequence of the oriental lung fluke Paragonimus westermani.</title>
        <authorList>
            <person name="Oey H."/>
            <person name="Zakrzewski M."/>
            <person name="Narain K."/>
            <person name="Devi K.R."/>
            <person name="Agatsuma T."/>
            <person name="Nawaratna S."/>
            <person name="Gobert G.N."/>
            <person name="Jones M.K."/>
            <person name="Ragan M.A."/>
            <person name="McManus D.P."/>
            <person name="Krause L."/>
        </authorList>
    </citation>
    <scope>NUCLEOTIDE SEQUENCE [LARGE SCALE GENOMIC DNA]</scope>
    <source>
        <strain evidence="2 3">IND2009</strain>
    </source>
</reference>
<keyword evidence="3" id="KW-1185">Reference proteome</keyword>
<proteinExistence type="predicted"/>
<dbReference type="PROSITE" id="PS51723">
    <property type="entry name" value="PEPTIDASE_M60"/>
    <property type="match status" value="1"/>
</dbReference>
<name>A0A5J4NXN9_9TREM</name>
<sequence>MGGYAKPGEAFRYQVLHVSTSNLRGFRIRINPQTDNTERHGQHNRWPVVTTGEDMKREGQMILPFSGPTVVQTPSKVNITICFENVYRYGWFDMRNRESVQDWDSERRRYRGTPYMMVVGTH</sequence>
<protein>
    <recommendedName>
        <fullName evidence="1">Peptidase M60 domain-containing protein</fullName>
    </recommendedName>
</protein>
<evidence type="ECO:0000313" key="2">
    <source>
        <dbReference type="EMBL" id="KAA3680299.1"/>
    </source>
</evidence>
<dbReference type="AlphaFoldDB" id="A0A5J4NXN9"/>
<dbReference type="Proteomes" id="UP000324629">
    <property type="component" value="Unassembled WGS sequence"/>
</dbReference>
<evidence type="ECO:0000313" key="3">
    <source>
        <dbReference type="Proteomes" id="UP000324629"/>
    </source>
</evidence>
<feature type="domain" description="Peptidase M60" evidence="1">
    <location>
        <begin position="1"/>
        <end position="122"/>
    </location>
</feature>
<dbReference type="EMBL" id="QNGE01000478">
    <property type="protein sequence ID" value="KAA3680299.1"/>
    <property type="molecule type" value="Genomic_DNA"/>
</dbReference>
<dbReference type="InterPro" id="IPR031161">
    <property type="entry name" value="Peptidase_M60_dom"/>
</dbReference>
<evidence type="ECO:0000259" key="1">
    <source>
        <dbReference type="PROSITE" id="PS51723"/>
    </source>
</evidence>
<organism evidence="2 3">
    <name type="scientific">Paragonimus westermani</name>
    <dbReference type="NCBI Taxonomy" id="34504"/>
    <lineage>
        <taxon>Eukaryota</taxon>
        <taxon>Metazoa</taxon>
        <taxon>Spiralia</taxon>
        <taxon>Lophotrochozoa</taxon>
        <taxon>Platyhelminthes</taxon>
        <taxon>Trematoda</taxon>
        <taxon>Digenea</taxon>
        <taxon>Plagiorchiida</taxon>
        <taxon>Troglotremata</taxon>
        <taxon>Troglotrematidae</taxon>
        <taxon>Paragonimus</taxon>
    </lineage>
</organism>
<accession>A0A5J4NXN9</accession>